<keyword evidence="1" id="KW-0812">Transmembrane</keyword>
<evidence type="ECO:0000313" key="2">
    <source>
        <dbReference type="EMBL" id="QTL97432.1"/>
    </source>
</evidence>
<sequence length="202" mass="23027">MNGSYIKKRIVEFFGILLFVTVILQVFFIDLLVLKNFITENSLTEIAQELILGIIISLFIYIAWLCPKLKYGMLVIAGFFACLLIREMDFLTDKISISWFYFVLAVVLGCLFLAIKYYESVIYGLNDFCKSDSYYIMVCGLILIFSFARLMGMKILWRNLLGTAYVRVVKNAVEEGSELVGYLLCLVSASKYTGSVLRKHGS</sequence>
<dbReference type="Proteomes" id="UP000665020">
    <property type="component" value="Chromosome"/>
</dbReference>
<name>A0A8A7KHS5_9FIRM</name>
<evidence type="ECO:0000256" key="1">
    <source>
        <dbReference type="SAM" id="Phobius"/>
    </source>
</evidence>
<protein>
    <submittedName>
        <fullName evidence="2">Uncharacterized protein</fullName>
    </submittedName>
</protein>
<dbReference type="KEGG" id="ifn:GM661_05265"/>
<dbReference type="RefSeq" id="WP_230869060.1">
    <property type="nucleotide sequence ID" value="NZ_CP046640.1"/>
</dbReference>
<accession>A0A8A7KHS5</accession>
<evidence type="ECO:0000313" key="3">
    <source>
        <dbReference type="Proteomes" id="UP000665020"/>
    </source>
</evidence>
<reference evidence="2" key="1">
    <citation type="submission" date="2019-12" db="EMBL/GenBank/DDBJ databases">
        <authorList>
            <person name="zhang j."/>
            <person name="sun C.M."/>
        </authorList>
    </citation>
    <scope>NUCLEOTIDE SEQUENCE</scope>
    <source>
        <strain evidence="2">NS-1</strain>
    </source>
</reference>
<dbReference type="AlphaFoldDB" id="A0A8A7KHS5"/>
<feature type="transmembrane region" description="Helical" evidence="1">
    <location>
        <begin position="13"/>
        <end position="34"/>
    </location>
</feature>
<feature type="transmembrane region" description="Helical" evidence="1">
    <location>
        <begin position="99"/>
        <end position="118"/>
    </location>
</feature>
<keyword evidence="1" id="KW-1133">Transmembrane helix</keyword>
<feature type="transmembrane region" description="Helical" evidence="1">
    <location>
        <begin position="46"/>
        <end position="65"/>
    </location>
</feature>
<proteinExistence type="predicted"/>
<gene>
    <name evidence="2" type="ORF">GM661_05265</name>
</gene>
<keyword evidence="3" id="KW-1185">Reference proteome</keyword>
<keyword evidence="1" id="KW-0472">Membrane</keyword>
<feature type="transmembrane region" description="Helical" evidence="1">
    <location>
        <begin position="133"/>
        <end position="151"/>
    </location>
</feature>
<organism evidence="2 3">
    <name type="scientific">Iocasia fonsfrigidae</name>
    <dbReference type="NCBI Taxonomy" id="2682810"/>
    <lineage>
        <taxon>Bacteria</taxon>
        <taxon>Bacillati</taxon>
        <taxon>Bacillota</taxon>
        <taxon>Clostridia</taxon>
        <taxon>Halanaerobiales</taxon>
        <taxon>Halanaerobiaceae</taxon>
        <taxon>Iocasia</taxon>
    </lineage>
</organism>
<dbReference type="EMBL" id="CP046640">
    <property type="protein sequence ID" value="QTL97432.1"/>
    <property type="molecule type" value="Genomic_DNA"/>
</dbReference>